<comment type="caution">
    <text evidence="2">The sequence shown here is derived from an EMBL/GenBank/DDBJ whole genome shotgun (WGS) entry which is preliminary data.</text>
</comment>
<reference evidence="2 3" key="1">
    <citation type="submission" date="2014-03" db="EMBL/GenBank/DDBJ databases">
        <title>Draft genome sequence of the novel thermoacidophilic archaea Acidianus copahuensis ALE1 strain, isolated from Copahue volcanic area in Neuquen Argentina.</title>
        <authorList>
            <person name="Urbieta M.S."/>
            <person name="Rascovan N."/>
            <person name="Castro C."/>
            <person name="Revale S."/>
            <person name="Giaveno M.A."/>
            <person name="Vazquez M.P."/>
            <person name="Donati E.R."/>
        </authorList>
    </citation>
    <scope>NUCLEOTIDE SEQUENCE [LARGE SCALE GENOMIC DNA]</scope>
    <source>
        <strain evidence="2 3">ALE1</strain>
    </source>
</reference>
<feature type="transmembrane region" description="Helical" evidence="1">
    <location>
        <begin position="12"/>
        <end position="32"/>
    </location>
</feature>
<dbReference type="AlphaFoldDB" id="A0A031LSP4"/>
<evidence type="ECO:0000313" key="2">
    <source>
        <dbReference type="EMBL" id="EZQ10148.1"/>
    </source>
</evidence>
<name>A0A031LSP4_9CREN</name>
<keyword evidence="1" id="KW-1133">Transmembrane helix</keyword>
<evidence type="ECO:0000313" key="3">
    <source>
        <dbReference type="Proteomes" id="UP000024332"/>
    </source>
</evidence>
<protein>
    <submittedName>
        <fullName evidence="2">Uncharacterized protein</fullName>
    </submittedName>
</protein>
<accession>A0A031LSP4</accession>
<dbReference type="RefSeq" id="WP_048099186.1">
    <property type="nucleotide sequence ID" value="NZ_JFZT01000033.1"/>
</dbReference>
<gene>
    <name evidence="2" type="ORF">CM19_04440</name>
</gene>
<keyword evidence="3" id="KW-1185">Reference proteome</keyword>
<keyword evidence="1" id="KW-0472">Membrane</keyword>
<dbReference type="Proteomes" id="UP000024332">
    <property type="component" value="Unassembled WGS sequence"/>
</dbReference>
<proteinExistence type="predicted"/>
<sequence length="65" mass="7234">MATCEGIKTIAYIAFFVNGNVPIFTSSIIYFYSDLYNMNDVPVFNAEKISPAPALPPSYETSIYI</sequence>
<keyword evidence="1" id="KW-0812">Transmembrane</keyword>
<dbReference type="EMBL" id="JFZT01000033">
    <property type="protein sequence ID" value="EZQ10148.1"/>
    <property type="molecule type" value="Genomic_DNA"/>
</dbReference>
<evidence type="ECO:0000256" key="1">
    <source>
        <dbReference type="SAM" id="Phobius"/>
    </source>
</evidence>
<organism evidence="2 3">
    <name type="scientific">Candidatus Acidianus copahuensis</name>
    <dbReference type="NCBI Taxonomy" id="1160895"/>
    <lineage>
        <taxon>Archaea</taxon>
        <taxon>Thermoproteota</taxon>
        <taxon>Thermoprotei</taxon>
        <taxon>Sulfolobales</taxon>
        <taxon>Sulfolobaceae</taxon>
        <taxon>Acidianus</taxon>
    </lineage>
</organism>